<gene>
    <name evidence="1" type="ORF">KI387_044686</name>
</gene>
<proteinExistence type="predicted"/>
<feature type="non-terminal residue" evidence="1">
    <location>
        <position position="1"/>
    </location>
</feature>
<dbReference type="EMBL" id="JAHRHJ020000007">
    <property type="protein sequence ID" value="KAH9310281.1"/>
    <property type="molecule type" value="Genomic_DNA"/>
</dbReference>
<comment type="caution">
    <text evidence="1">The sequence shown here is derived from an EMBL/GenBank/DDBJ whole genome shotgun (WGS) entry which is preliminary data.</text>
</comment>
<protein>
    <submittedName>
        <fullName evidence="1">Uncharacterized protein</fullName>
    </submittedName>
</protein>
<reference evidence="1 2" key="1">
    <citation type="journal article" date="2021" name="Nat. Plants">
        <title>The Taxus genome provides insights into paclitaxel biosynthesis.</title>
        <authorList>
            <person name="Xiong X."/>
            <person name="Gou J."/>
            <person name="Liao Q."/>
            <person name="Li Y."/>
            <person name="Zhou Q."/>
            <person name="Bi G."/>
            <person name="Li C."/>
            <person name="Du R."/>
            <person name="Wang X."/>
            <person name="Sun T."/>
            <person name="Guo L."/>
            <person name="Liang H."/>
            <person name="Lu P."/>
            <person name="Wu Y."/>
            <person name="Zhang Z."/>
            <person name="Ro D.K."/>
            <person name="Shang Y."/>
            <person name="Huang S."/>
            <person name="Yan J."/>
        </authorList>
    </citation>
    <scope>NUCLEOTIDE SEQUENCE [LARGE SCALE GENOMIC DNA]</scope>
    <source>
        <strain evidence="1">Ta-2019</strain>
    </source>
</reference>
<dbReference type="AlphaFoldDB" id="A0AA38KYQ1"/>
<sequence>LVNGATGTITNIVYDASMQPPALPLFVVVKFDRYNGPCWDPTNLLHIPTPPISRGNRR</sequence>
<keyword evidence="2" id="KW-1185">Reference proteome</keyword>
<dbReference type="Proteomes" id="UP000824469">
    <property type="component" value="Unassembled WGS sequence"/>
</dbReference>
<organism evidence="1 2">
    <name type="scientific">Taxus chinensis</name>
    <name type="common">Chinese yew</name>
    <name type="synonym">Taxus wallichiana var. chinensis</name>
    <dbReference type="NCBI Taxonomy" id="29808"/>
    <lineage>
        <taxon>Eukaryota</taxon>
        <taxon>Viridiplantae</taxon>
        <taxon>Streptophyta</taxon>
        <taxon>Embryophyta</taxon>
        <taxon>Tracheophyta</taxon>
        <taxon>Spermatophyta</taxon>
        <taxon>Pinopsida</taxon>
        <taxon>Pinidae</taxon>
        <taxon>Conifers II</taxon>
        <taxon>Cupressales</taxon>
        <taxon>Taxaceae</taxon>
        <taxon>Taxus</taxon>
    </lineage>
</organism>
<evidence type="ECO:0000313" key="1">
    <source>
        <dbReference type="EMBL" id="KAH9310281.1"/>
    </source>
</evidence>
<evidence type="ECO:0000313" key="2">
    <source>
        <dbReference type="Proteomes" id="UP000824469"/>
    </source>
</evidence>
<accession>A0AA38KYQ1</accession>
<name>A0AA38KYQ1_TAXCH</name>